<dbReference type="Pfam" id="PF00581">
    <property type="entry name" value="Rhodanese"/>
    <property type="match status" value="1"/>
</dbReference>
<dbReference type="InterPro" id="IPR001763">
    <property type="entry name" value="Rhodanese-like_dom"/>
</dbReference>
<dbReference type="OrthoDB" id="9800872at2"/>
<gene>
    <name evidence="2" type="primary">ygaP_1</name>
    <name evidence="2" type="ORF">Mlute_00221</name>
</gene>
<reference evidence="2 3" key="1">
    <citation type="submission" date="2018-08" db="EMBL/GenBank/DDBJ databases">
        <title>Meiothermus luteus KCTC 52599 genome sequencing project.</title>
        <authorList>
            <person name="Da Costa M.S."/>
            <person name="Albuquerque L."/>
            <person name="Raposo P."/>
            <person name="Froufe H.J.C."/>
            <person name="Barroso C.S."/>
            <person name="Egas C."/>
        </authorList>
    </citation>
    <scope>NUCLEOTIDE SEQUENCE [LARGE SCALE GENOMIC DNA]</scope>
    <source>
        <strain evidence="2 3">KCTC 52599</strain>
    </source>
</reference>
<organism evidence="2 3">
    <name type="scientific">Meiothermus luteus</name>
    <dbReference type="NCBI Taxonomy" id="2026184"/>
    <lineage>
        <taxon>Bacteria</taxon>
        <taxon>Thermotogati</taxon>
        <taxon>Deinococcota</taxon>
        <taxon>Deinococci</taxon>
        <taxon>Thermales</taxon>
        <taxon>Thermaceae</taxon>
        <taxon>Meiothermus</taxon>
    </lineage>
</organism>
<dbReference type="AlphaFoldDB" id="A0A399F099"/>
<dbReference type="Gene3D" id="3.40.250.10">
    <property type="entry name" value="Rhodanese-like domain"/>
    <property type="match status" value="1"/>
</dbReference>
<dbReference type="SMART" id="SM00450">
    <property type="entry name" value="RHOD"/>
    <property type="match status" value="1"/>
</dbReference>
<accession>A0A399F099</accession>
<feature type="domain" description="Rhodanese" evidence="1">
    <location>
        <begin position="27"/>
        <end position="113"/>
    </location>
</feature>
<evidence type="ECO:0000259" key="1">
    <source>
        <dbReference type="PROSITE" id="PS50206"/>
    </source>
</evidence>
<dbReference type="RefSeq" id="WP_119358938.1">
    <property type="nucleotide sequence ID" value="NZ_QWKZ01000004.1"/>
</dbReference>
<protein>
    <submittedName>
        <fullName evidence="2">Inner membrane protein YgaP</fullName>
    </submittedName>
</protein>
<dbReference type="PANTHER" id="PTHR43031:SF1">
    <property type="entry name" value="PYRIDINE NUCLEOTIDE-DISULPHIDE OXIDOREDUCTASE"/>
    <property type="match status" value="1"/>
</dbReference>
<comment type="caution">
    <text evidence="2">The sequence shown here is derived from an EMBL/GenBank/DDBJ whole genome shotgun (WGS) entry which is preliminary data.</text>
</comment>
<sequence>MIGWLKNLLGGGPKVGRLSPEEAHQRAKAGAIILDVRTPLERKEEKIPGSLGLPLDRLPSEWERLPRDKEIICQCRSGARSAQAARFLAEKGYRAYNLAGGLEAWKRAKLPVK</sequence>
<dbReference type="InterPro" id="IPR050229">
    <property type="entry name" value="GlpE_sulfurtransferase"/>
</dbReference>
<dbReference type="PANTHER" id="PTHR43031">
    <property type="entry name" value="FAD-DEPENDENT OXIDOREDUCTASE"/>
    <property type="match status" value="1"/>
</dbReference>
<evidence type="ECO:0000313" key="2">
    <source>
        <dbReference type="EMBL" id="RIH89708.1"/>
    </source>
</evidence>
<dbReference type="Proteomes" id="UP000265800">
    <property type="component" value="Unassembled WGS sequence"/>
</dbReference>
<dbReference type="CDD" id="cd00158">
    <property type="entry name" value="RHOD"/>
    <property type="match status" value="1"/>
</dbReference>
<evidence type="ECO:0000313" key="3">
    <source>
        <dbReference type="Proteomes" id="UP000265800"/>
    </source>
</evidence>
<name>A0A399F099_9DEIN</name>
<dbReference type="InterPro" id="IPR036873">
    <property type="entry name" value="Rhodanese-like_dom_sf"/>
</dbReference>
<dbReference type="PROSITE" id="PS50206">
    <property type="entry name" value="RHODANESE_3"/>
    <property type="match status" value="1"/>
</dbReference>
<dbReference type="EMBL" id="QWKZ01000004">
    <property type="protein sequence ID" value="RIH89708.1"/>
    <property type="molecule type" value="Genomic_DNA"/>
</dbReference>
<keyword evidence="3" id="KW-1185">Reference proteome</keyword>
<proteinExistence type="predicted"/>
<dbReference type="SUPFAM" id="SSF52821">
    <property type="entry name" value="Rhodanese/Cell cycle control phosphatase"/>
    <property type="match status" value="1"/>
</dbReference>